<proteinExistence type="inferred from homology"/>
<evidence type="ECO:0000256" key="1">
    <source>
        <dbReference type="ARBA" id="ARBA00007043"/>
    </source>
</evidence>
<keyword evidence="5" id="KW-1185">Reference proteome</keyword>
<evidence type="ECO:0000256" key="2">
    <source>
        <dbReference type="SAM" id="MobiDB-lite"/>
    </source>
</evidence>
<evidence type="ECO:0000313" key="5">
    <source>
        <dbReference type="Proteomes" id="UP000694411"/>
    </source>
</evidence>
<dbReference type="Ensembl" id="ENSTGET00000001206.1">
    <property type="protein sequence ID" value="ENSTGEP00000000937.1"/>
    <property type="gene ID" value="ENSTGEG00000000887.1"/>
</dbReference>
<dbReference type="InterPro" id="IPR008625">
    <property type="entry name" value="GAGE_fam"/>
</dbReference>
<reference evidence="4" key="1">
    <citation type="submission" date="2018-05" db="EMBL/GenBank/DDBJ databases">
        <title>Whole genome of Theropithecus gelada.</title>
        <authorList>
            <person name="Chiou K.L."/>
            <person name="Snyder-Mackler N."/>
        </authorList>
    </citation>
    <scope>NUCLEOTIDE SEQUENCE [LARGE SCALE GENOMIC DNA]</scope>
</reference>
<feature type="domain" description="GAGE" evidence="3">
    <location>
        <begin position="1"/>
        <end position="110"/>
    </location>
</feature>
<sequence>MSWQGRSTYKPRPRGSLQFPELIGLMLISPSDEEPQEEKPPTESQDSTHGQEREEDQDAAEIQMPDLEADLKDLPQSKTGDEWGDGTDVQGKILQKSYQFKMPESDMLSIKMQNYVLSVFHNIIILIIQRENITTPLKTESRVQMQTYFEK</sequence>
<dbReference type="PANTHER" id="PTHR14047">
    <property type="entry name" value="P ANTIGEN FAMILY MEMBER 5-RELATED"/>
    <property type="match status" value="1"/>
</dbReference>
<accession>A0A8D2E6J9</accession>
<protein>
    <recommendedName>
        <fullName evidence="3">GAGE domain-containing protein</fullName>
    </recommendedName>
</protein>
<reference evidence="4" key="2">
    <citation type="submission" date="2025-08" db="UniProtKB">
        <authorList>
            <consortium name="Ensembl"/>
        </authorList>
    </citation>
    <scope>IDENTIFICATION</scope>
</reference>
<name>A0A8D2E6J9_THEGE</name>
<feature type="region of interest" description="Disordered" evidence="2">
    <location>
        <begin position="1"/>
        <end position="88"/>
    </location>
</feature>
<dbReference type="SMART" id="SM01379">
    <property type="entry name" value="GAGE"/>
    <property type="match status" value="1"/>
</dbReference>
<dbReference type="AlphaFoldDB" id="A0A8D2E6J9"/>
<dbReference type="Proteomes" id="UP000694411">
    <property type="component" value="Chromosome X"/>
</dbReference>
<comment type="similarity">
    <text evidence="1">Belongs to the GAGE family.</text>
</comment>
<evidence type="ECO:0000313" key="4">
    <source>
        <dbReference type="Ensembl" id="ENSTGEP00000000937.1"/>
    </source>
</evidence>
<dbReference type="Pfam" id="PF05831">
    <property type="entry name" value="GAGE"/>
    <property type="match status" value="1"/>
</dbReference>
<dbReference type="InterPro" id="IPR031320">
    <property type="entry name" value="GAGE"/>
</dbReference>
<reference evidence="4" key="3">
    <citation type="submission" date="2025-09" db="UniProtKB">
        <authorList>
            <consortium name="Ensembl"/>
        </authorList>
    </citation>
    <scope>IDENTIFICATION</scope>
</reference>
<feature type="compositionally biased region" description="Basic and acidic residues" evidence="2">
    <location>
        <begin position="69"/>
        <end position="81"/>
    </location>
</feature>
<organism evidence="4 5">
    <name type="scientific">Theropithecus gelada</name>
    <name type="common">Gelada baboon</name>
    <dbReference type="NCBI Taxonomy" id="9565"/>
    <lineage>
        <taxon>Eukaryota</taxon>
        <taxon>Metazoa</taxon>
        <taxon>Chordata</taxon>
        <taxon>Craniata</taxon>
        <taxon>Vertebrata</taxon>
        <taxon>Euteleostomi</taxon>
        <taxon>Mammalia</taxon>
        <taxon>Eutheria</taxon>
        <taxon>Euarchontoglires</taxon>
        <taxon>Primates</taxon>
        <taxon>Haplorrhini</taxon>
        <taxon>Catarrhini</taxon>
        <taxon>Cercopithecidae</taxon>
        <taxon>Cercopithecinae</taxon>
        <taxon>Theropithecus</taxon>
    </lineage>
</organism>
<dbReference type="PANTHER" id="PTHR14047:SF33">
    <property type="entry name" value="X ANTIGEN FAMILY MEMBER 5"/>
    <property type="match status" value="1"/>
</dbReference>
<evidence type="ECO:0000259" key="3">
    <source>
        <dbReference type="SMART" id="SM01379"/>
    </source>
</evidence>